<name>A0ABQ1CFJ2_9MYCO</name>
<protein>
    <submittedName>
        <fullName evidence="1">Uncharacterized protein</fullName>
    </submittedName>
</protein>
<gene>
    <name evidence="1" type="ORF">MPRG_65320</name>
</gene>
<dbReference type="RefSeq" id="WP_120795151.1">
    <property type="nucleotide sequence ID" value="NZ_BLKX01000003.1"/>
</dbReference>
<sequence>MGAQRRPPPRSPTREWQALVEADLPITEGPYDTALRLLLLLHYSIDWESSWVAEHRKTYWDHQLPSRVRTAAYRNTTLSGWWSNASGRLGALAPRQPERRRELATLLRKPPLPVIDELRTNLPALILEVRIIAEAVAELRTPR</sequence>
<proteinExistence type="predicted"/>
<reference evidence="1 2" key="1">
    <citation type="journal article" date="2019" name="Emerg. Microbes Infect.">
        <title>Comprehensive subspecies identification of 175 nontuberculous mycobacteria species based on 7547 genomic profiles.</title>
        <authorList>
            <person name="Matsumoto Y."/>
            <person name="Kinjo T."/>
            <person name="Motooka D."/>
            <person name="Nabeya D."/>
            <person name="Jung N."/>
            <person name="Uechi K."/>
            <person name="Horii T."/>
            <person name="Iida T."/>
            <person name="Fujita J."/>
            <person name="Nakamura S."/>
        </authorList>
    </citation>
    <scope>NUCLEOTIDE SEQUENCE [LARGE SCALE GENOMIC DNA]</scope>
    <source>
        <strain evidence="1 2">JCM 18565</strain>
    </source>
</reference>
<keyword evidence="2" id="KW-1185">Reference proteome</keyword>
<evidence type="ECO:0000313" key="2">
    <source>
        <dbReference type="Proteomes" id="UP000465240"/>
    </source>
</evidence>
<accession>A0ABQ1CFJ2</accession>
<dbReference type="Proteomes" id="UP000465240">
    <property type="component" value="Unassembled WGS sequence"/>
</dbReference>
<comment type="caution">
    <text evidence="1">The sequence shown here is derived from an EMBL/GenBank/DDBJ whole genome shotgun (WGS) entry which is preliminary data.</text>
</comment>
<evidence type="ECO:0000313" key="1">
    <source>
        <dbReference type="EMBL" id="GFG83256.1"/>
    </source>
</evidence>
<dbReference type="EMBL" id="BLKX01000003">
    <property type="protein sequence ID" value="GFG83256.1"/>
    <property type="molecule type" value="Genomic_DNA"/>
</dbReference>
<organism evidence="1 2">
    <name type="scientific">Mycobacterium paragordonae</name>
    <dbReference type="NCBI Taxonomy" id="1389713"/>
    <lineage>
        <taxon>Bacteria</taxon>
        <taxon>Bacillati</taxon>
        <taxon>Actinomycetota</taxon>
        <taxon>Actinomycetes</taxon>
        <taxon>Mycobacteriales</taxon>
        <taxon>Mycobacteriaceae</taxon>
        <taxon>Mycobacterium</taxon>
    </lineage>
</organism>